<protein>
    <submittedName>
        <fullName evidence="1">Uncharacterized protein</fullName>
    </submittedName>
</protein>
<dbReference type="Proteomes" id="UP000199494">
    <property type="component" value="Unassembled WGS sequence"/>
</dbReference>
<proteinExistence type="predicted"/>
<organism evidence="1 2">
    <name type="scientific">Prauserella marina</name>
    <dbReference type="NCBI Taxonomy" id="530584"/>
    <lineage>
        <taxon>Bacteria</taxon>
        <taxon>Bacillati</taxon>
        <taxon>Actinomycetota</taxon>
        <taxon>Actinomycetes</taxon>
        <taxon>Pseudonocardiales</taxon>
        <taxon>Pseudonocardiaceae</taxon>
        <taxon>Prauserella</taxon>
    </lineage>
</organism>
<gene>
    <name evidence="1" type="ORF">SAMN05421630_10677</name>
</gene>
<sequence length="153" mass="16194">MARVPEEANQTADEQPATASGPGRVLIAIYAIFAVGATSRAAVQIATRFDEAPFPYVLSAFAAVVYLLATFALARKGIGWWRVALAACSVELAGVLIVGTLSVFDTAAFPDAAVWSNFGMGYLFIPLVLPVVGLLWLRKTHPSTAAGITRTPR</sequence>
<dbReference type="AlphaFoldDB" id="A0A1G6SBY3"/>
<name>A0A1G6SBY3_9PSEU</name>
<evidence type="ECO:0000313" key="2">
    <source>
        <dbReference type="Proteomes" id="UP000199494"/>
    </source>
</evidence>
<dbReference type="STRING" id="530584.SAMN05421630_10677"/>
<evidence type="ECO:0000313" key="1">
    <source>
        <dbReference type="EMBL" id="SDD13635.1"/>
    </source>
</evidence>
<accession>A0A1G6SBY3</accession>
<dbReference type="EMBL" id="FMZE01000006">
    <property type="protein sequence ID" value="SDD13635.1"/>
    <property type="molecule type" value="Genomic_DNA"/>
</dbReference>
<keyword evidence="2" id="KW-1185">Reference proteome</keyword>
<reference evidence="1 2" key="1">
    <citation type="submission" date="2016-10" db="EMBL/GenBank/DDBJ databases">
        <authorList>
            <person name="de Groot N.N."/>
        </authorList>
    </citation>
    <scope>NUCLEOTIDE SEQUENCE [LARGE SCALE GENOMIC DNA]</scope>
    <source>
        <strain evidence="1 2">CGMCC 4.5506</strain>
    </source>
</reference>